<evidence type="ECO:0000313" key="2">
    <source>
        <dbReference type="Proteomes" id="UP001153148"/>
    </source>
</evidence>
<organism evidence="1 2">
    <name type="scientific">Timema podura</name>
    <name type="common">Walking stick</name>
    <dbReference type="NCBI Taxonomy" id="61482"/>
    <lineage>
        <taxon>Eukaryota</taxon>
        <taxon>Metazoa</taxon>
        <taxon>Ecdysozoa</taxon>
        <taxon>Arthropoda</taxon>
        <taxon>Hexapoda</taxon>
        <taxon>Insecta</taxon>
        <taxon>Pterygota</taxon>
        <taxon>Neoptera</taxon>
        <taxon>Polyneoptera</taxon>
        <taxon>Phasmatodea</taxon>
        <taxon>Timematodea</taxon>
        <taxon>Timematoidea</taxon>
        <taxon>Timematidae</taxon>
        <taxon>Timema</taxon>
    </lineage>
</organism>
<reference evidence="1" key="1">
    <citation type="submission" date="2021-03" db="EMBL/GenBank/DDBJ databases">
        <authorList>
            <person name="Tran Van P."/>
        </authorList>
    </citation>
    <scope>NUCLEOTIDE SEQUENCE</scope>
</reference>
<sequence>MPLVTLGGTSQLISTQARVFPSGANMCGNKMITLAVLLMAATTSRAGLAPAAIAAAPVAYAAAPALAAYAKAVPYNVPPFAS</sequence>
<comment type="caution">
    <text evidence="1">The sequence shown here is derived from an EMBL/GenBank/DDBJ whole genome shotgun (WGS) entry which is preliminary data.</text>
</comment>
<evidence type="ECO:0000313" key="1">
    <source>
        <dbReference type="EMBL" id="CAG2069132.1"/>
    </source>
</evidence>
<dbReference type="Proteomes" id="UP001153148">
    <property type="component" value="Unassembled WGS sequence"/>
</dbReference>
<dbReference type="EMBL" id="CAJPIN010118127">
    <property type="protein sequence ID" value="CAG2069132.1"/>
    <property type="molecule type" value="Genomic_DNA"/>
</dbReference>
<feature type="non-terminal residue" evidence="1">
    <location>
        <position position="82"/>
    </location>
</feature>
<accession>A0ABN7PNL0</accession>
<name>A0ABN7PNL0_TIMPD</name>
<keyword evidence="2" id="KW-1185">Reference proteome</keyword>
<proteinExistence type="predicted"/>
<protein>
    <submittedName>
        <fullName evidence="1">Uncharacterized protein</fullName>
    </submittedName>
</protein>
<gene>
    <name evidence="1" type="ORF">TPAB3V08_LOCUS16075</name>
</gene>